<dbReference type="OrthoDB" id="27601at2759"/>
<dbReference type="GO" id="GO:0006400">
    <property type="term" value="P:tRNA modification"/>
    <property type="evidence" value="ECO:0007669"/>
    <property type="project" value="InterPro"/>
</dbReference>
<protein>
    <recommendedName>
        <fullName evidence="1">tRNA-guanine(15) transglycosylase-like domain-containing protein</fullName>
    </recommendedName>
</protein>
<accession>A0A4R0RG38</accession>
<dbReference type="Gene3D" id="3.20.20.105">
    <property type="entry name" value="Queuine tRNA-ribosyltransferase-like"/>
    <property type="match status" value="1"/>
</dbReference>
<dbReference type="SUPFAM" id="SSF51713">
    <property type="entry name" value="tRNA-guanine transglycosylase"/>
    <property type="match status" value="1"/>
</dbReference>
<dbReference type="PANTHER" id="PTHR46064:SF1">
    <property type="entry name" value="QUEUINE TRNA-RIBOSYLTRANSFERASE ACCESSORY SUBUNIT 2"/>
    <property type="match status" value="1"/>
</dbReference>
<dbReference type="PANTHER" id="PTHR46064">
    <property type="entry name" value="QUEUINE TRNA-RIBOSYLTRANSFERASE ACCESSORY SUBUNIT 2"/>
    <property type="match status" value="1"/>
</dbReference>
<proteinExistence type="predicted"/>
<dbReference type="EMBL" id="RWJN01000354">
    <property type="protein sequence ID" value="TCD62658.1"/>
    <property type="molecule type" value="Genomic_DNA"/>
</dbReference>
<feature type="domain" description="tRNA-guanine(15) transglycosylase-like" evidence="1">
    <location>
        <begin position="32"/>
        <end position="231"/>
    </location>
</feature>
<organism evidence="2 3">
    <name type="scientific">Steccherinum ochraceum</name>
    <dbReference type="NCBI Taxonomy" id="92696"/>
    <lineage>
        <taxon>Eukaryota</taxon>
        <taxon>Fungi</taxon>
        <taxon>Dikarya</taxon>
        <taxon>Basidiomycota</taxon>
        <taxon>Agaricomycotina</taxon>
        <taxon>Agaricomycetes</taxon>
        <taxon>Polyporales</taxon>
        <taxon>Steccherinaceae</taxon>
        <taxon>Steccherinum</taxon>
    </lineage>
</organism>
<dbReference type="STRING" id="92696.A0A4R0RG38"/>
<reference evidence="2 3" key="1">
    <citation type="submission" date="2018-11" db="EMBL/GenBank/DDBJ databases">
        <title>Genome assembly of Steccherinum ochraceum LE-BIN_3174, the white-rot fungus of the Steccherinaceae family (The Residual Polyporoid clade, Polyporales, Basidiomycota).</title>
        <authorList>
            <person name="Fedorova T.V."/>
            <person name="Glazunova O.A."/>
            <person name="Landesman E.O."/>
            <person name="Moiseenko K.V."/>
            <person name="Psurtseva N.V."/>
            <person name="Savinova O.S."/>
            <person name="Shakhova N.V."/>
            <person name="Tyazhelova T.V."/>
            <person name="Vasina D.V."/>
        </authorList>
    </citation>
    <scope>NUCLEOTIDE SEQUENCE [LARGE SCALE GENOMIC DNA]</scope>
    <source>
        <strain evidence="2 3">LE-BIN_3174</strain>
    </source>
</reference>
<dbReference type="Pfam" id="PF01702">
    <property type="entry name" value="TGT"/>
    <property type="match status" value="2"/>
</dbReference>
<evidence type="ECO:0000259" key="1">
    <source>
        <dbReference type="Pfam" id="PF01702"/>
    </source>
</evidence>
<evidence type="ECO:0000313" key="2">
    <source>
        <dbReference type="EMBL" id="TCD62658.1"/>
    </source>
</evidence>
<keyword evidence="3" id="KW-1185">Reference proteome</keyword>
<dbReference type="InterPro" id="IPR050852">
    <property type="entry name" value="Queuine_tRNA-ribosyltrfase"/>
</dbReference>
<feature type="domain" description="tRNA-guanine(15) transglycosylase-like" evidence="1">
    <location>
        <begin position="272"/>
        <end position="481"/>
    </location>
</feature>
<sequence length="561" mass="61839">MTSSILAFSLAQSDVAQFAPRLGLLSYRRDTATPAIEIKIPGAIATSSRGIIPHLSRDHVRSTGSIQWVNIPFESFLDRVPPVITLQTGPEPLHTFLGYDRRKHILSMTVRDPLDVRDMPANGKDHISAQCIRGVRKVTPSSWNSYSQACKPDVFVALADIPHTQAPQSQKRLQKSLERSAAWLAHLIGSAQSQPSDVSSELTDQRPSVLVNLVGGTEERARTAFSESLLEVLHGKEQEQISPLRTLDEGVAGYQLELVSLRRTLRAEHITQLKTSDDTKELSSLMQASLIPLPSKKLRIVYGAQSPHEILCFIRNLGLDLFDTHWAQRAADIGVALDFTFPAPSPSEANSANDPCPRPKFRTNGTMDIGHNLFDSSYAHDHNRLASSFLDGASSSRDDSQSTGRPCCTCRACSPLPSETTIIHDGITQAPEKPISPLPPYTRSYIHHLLHTHEMSSHSLLVMHNLAIIDGFFRGIREVIHLSQTDPGLLAREIELFVAAYSHPDELFAEAEKDWAKVESERGKGRLAREREKQEAEVTAAVAAAAAKLVESHEEVIVSTD</sequence>
<dbReference type="AlphaFoldDB" id="A0A4R0RG38"/>
<comment type="caution">
    <text evidence="2">The sequence shown here is derived from an EMBL/GenBank/DDBJ whole genome shotgun (WGS) entry which is preliminary data.</text>
</comment>
<dbReference type="Proteomes" id="UP000292702">
    <property type="component" value="Unassembled WGS sequence"/>
</dbReference>
<evidence type="ECO:0000313" key="3">
    <source>
        <dbReference type="Proteomes" id="UP000292702"/>
    </source>
</evidence>
<dbReference type="InterPro" id="IPR036511">
    <property type="entry name" value="TGT-like_sf"/>
</dbReference>
<dbReference type="InterPro" id="IPR002616">
    <property type="entry name" value="tRNA_ribo_trans-like"/>
</dbReference>
<gene>
    <name evidence="2" type="ORF">EIP91_006580</name>
</gene>
<name>A0A4R0RG38_9APHY</name>